<dbReference type="EMBL" id="JADGKB010000037">
    <property type="protein sequence ID" value="KAJ3257529.1"/>
    <property type="molecule type" value="Genomic_DNA"/>
</dbReference>
<keyword evidence="2" id="KW-1185">Reference proteome</keyword>
<reference evidence="1" key="1">
    <citation type="submission" date="2020-05" db="EMBL/GenBank/DDBJ databases">
        <title>Phylogenomic resolution of chytrid fungi.</title>
        <authorList>
            <person name="Stajich J.E."/>
            <person name="Amses K."/>
            <person name="Simmons R."/>
            <person name="Seto K."/>
            <person name="Myers J."/>
            <person name="Bonds A."/>
            <person name="Quandt C.A."/>
            <person name="Barry K."/>
            <person name="Liu P."/>
            <person name="Grigoriev I."/>
            <person name="Longcore J.E."/>
            <person name="James T.Y."/>
        </authorList>
    </citation>
    <scope>NUCLEOTIDE SEQUENCE</scope>
    <source>
        <strain evidence="1">PLAUS21</strain>
    </source>
</reference>
<gene>
    <name evidence="1" type="ORF">HK103_004438</name>
</gene>
<proteinExistence type="predicted"/>
<accession>A0AAD5UKU9</accession>
<sequence length="279" mass="32599">MEKQALELQEEIGGLYNKSSLELPTLELKEIQRNNFLDQAKEAYESLQLQIDCLLPLLQESKIILYQQVKKPVENTPKKVSFKEQEFNIESLGLSSLGMELISDRFSSNSISTFYSDSEAKLEPEYNLLDSKTRAKISLNYFNETVQEINELLEDKKFLGKQDGFTVEELQESSKQKTGKKTSEFEIENVVICEWIQTFNSDWLIYCTTDTVYLRLNQSLLIREIKIQAKKVDLFDNNLIVINDKIHFYNLKDLDFYLIFSKKKLVLDNQVHSIKVIHR</sequence>
<evidence type="ECO:0000313" key="2">
    <source>
        <dbReference type="Proteomes" id="UP001210925"/>
    </source>
</evidence>
<protein>
    <submittedName>
        <fullName evidence="1">Uncharacterized protein</fullName>
    </submittedName>
</protein>
<name>A0AAD5UKU9_9FUNG</name>
<comment type="caution">
    <text evidence="1">The sequence shown here is derived from an EMBL/GenBank/DDBJ whole genome shotgun (WGS) entry which is preliminary data.</text>
</comment>
<evidence type="ECO:0000313" key="1">
    <source>
        <dbReference type="EMBL" id="KAJ3257529.1"/>
    </source>
</evidence>
<dbReference type="AlphaFoldDB" id="A0AAD5UKU9"/>
<dbReference type="Proteomes" id="UP001210925">
    <property type="component" value="Unassembled WGS sequence"/>
</dbReference>
<organism evidence="1 2">
    <name type="scientific">Boothiomyces macroporosus</name>
    <dbReference type="NCBI Taxonomy" id="261099"/>
    <lineage>
        <taxon>Eukaryota</taxon>
        <taxon>Fungi</taxon>
        <taxon>Fungi incertae sedis</taxon>
        <taxon>Chytridiomycota</taxon>
        <taxon>Chytridiomycota incertae sedis</taxon>
        <taxon>Chytridiomycetes</taxon>
        <taxon>Rhizophydiales</taxon>
        <taxon>Terramycetaceae</taxon>
        <taxon>Boothiomyces</taxon>
    </lineage>
</organism>